<dbReference type="OrthoDB" id="9810361at2"/>
<organism evidence="1 2">
    <name type="scientific">Acetatifactor muris</name>
    <dbReference type="NCBI Taxonomy" id="879566"/>
    <lineage>
        <taxon>Bacteria</taxon>
        <taxon>Bacillati</taxon>
        <taxon>Bacillota</taxon>
        <taxon>Clostridia</taxon>
        <taxon>Lachnospirales</taxon>
        <taxon>Lachnospiraceae</taxon>
        <taxon>Acetatifactor</taxon>
    </lineage>
</organism>
<dbReference type="AlphaFoldDB" id="A0A2K4ZJ36"/>
<keyword evidence="1" id="KW-0969">Cilium</keyword>
<proteinExistence type="predicted"/>
<keyword evidence="1" id="KW-0966">Cell projection</keyword>
<dbReference type="Pfam" id="PF03692">
    <property type="entry name" value="CxxCxxCC"/>
    <property type="match status" value="1"/>
</dbReference>
<protein>
    <submittedName>
        <fullName evidence="1">Flagellin N-methylase</fullName>
    </submittedName>
</protein>
<dbReference type="Proteomes" id="UP000236311">
    <property type="component" value="Unassembled WGS sequence"/>
</dbReference>
<dbReference type="PANTHER" id="PTHR35866">
    <property type="entry name" value="PUTATIVE-RELATED"/>
    <property type="match status" value="1"/>
</dbReference>
<dbReference type="EMBL" id="OFSM01000016">
    <property type="protein sequence ID" value="SOY30426.1"/>
    <property type="molecule type" value="Genomic_DNA"/>
</dbReference>
<dbReference type="InterPro" id="IPR005358">
    <property type="entry name" value="Puta_zinc/iron-chelating_dom"/>
</dbReference>
<keyword evidence="1" id="KW-0489">Methyltransferase</keyword>
<dbReference type="PANTHER" id="PTHR35866:SF1">
    <property type="entry name" value="YKGJ FAMILY CYSTEINE CLUSTER PROTEIN"/>
    <property type="match status" value="1"/>
</dbReference>
<dbReference type="RefSeq" id="WP_103240461.1">
    <property type="nucleotide sequence ID" value="NZ_JANJZD010000001.1"/>
</dbReference>
<evidence type="ECO:0000313" key="1">
    <source>
        <dbReference type="EMBL" id="SOY30426.1"/>
    </source>
</evidence>
<gene>
    <name evidence="1" type="ORF">AMURIS_03153</name>
</gene>
<name>A0A2K4ZJ36_9FIRM</name>
<dbReference type="GO" id="GO:0032259">
    <property type="term" value="P:methylation"/>
    <property type="evidence" value="ECO:0007669"/>
    <property type="project" value="UniProtKB-KW"/>
</dbReference>
<evidence type="ECO:0000313" key="2">
    <source>
        <dbReference type="Proteomes" id="UP000236311"/>
    </source>
</evidence>
<accession>A0A2K4ZJ36</accession>
<keyword evidence="2" id="KW-1185">Reference proteome</keyword>
<sequence>MKRNVSLEEISDGRLYKINDMVKADSRGCRGCSKCCTGMGNSVTLDPYDVYRLQKGLGKGIPQMLAEELVELNVTEGVILPSLKMAGQEERCVFLSQEGRCSIHEFRPGVCRLFPLGRVYDKSGDFQYFLQTGECEEKSRSKVKVSRWIDTPEQGKNHAFICRWHGLVKGLEGTIGRAEDMEQAKELNIRMLQTFFMKPYEAESDFYGQFEERLAGFRDI</sequence>
<keyword evidence="1" id="KW-0282">Flagellum</keyword>
<reference evidence="1 2" key="1">
    <citation type="submission" date="2018-01" db="EMBL/GenBank/DDBJ databases">
        <authorList>
            <person name="Gaut B.S."/>
            <person name="Morton B.R."/>
            <person name="Clegg M.T."/>
            <person name="Duvall M.R."/>
        </authorList>
    </citation>
    <scope>NUCLEOTIDE SEQUENCE [LARGE SCALE GENOMIC DNA]</scope>
    <source>
        <strain evidence="1">GP69</strain>
    </source>
</reference>
<dbReference type="GO" id="GO:0008168">
    <property type="term" value="F:methyltransferase activity"/>
    <property type="evidence" value="ECO:0007669"/>
    <property type="project" value="UniProtKB-KW"/>
</dbReference>
<keyword evidence="1" id="KW-0808">Transferase</keyword>